<keyword evidence="1" id="KW-0472">Membrane</keyword>
<dbReference type="InterPro" id="IPR052383">
    <property type="entry name" value="Anti-sigma-E_RseA-like"/>
</dbReference>
<dbReference type="CDD" id="cd16328">
    <property type="entry name" value="RseA_N"/>
    <property type="match status" value="1"/>
</dbReference>
<evidence type="ECO:0000313" key="3">
    <source>
        <dbReference type="EMBL" id="BBD76623.1"/>
    </source>
</evidence>
<protein>
    <submittedName>
        <fullName evidence="3">Anti sigma-E protein</fullName>
    </submittedName>
</protein>
<dbReference type="AlphaFoldDB" id="A0A2Z6DW09"/>
<organism evidence="3 4">
    <name type="scientific">Hydrogenophilus thermoluteolus</name>
    <name type="common">Pseudomonas hydrogenothermophila</name>
    <dbReference type="NCBI Taxonomy" id="297"/>
    <lineage>
        <taxon>Bacteria</taxon>
        <taxon>Pseudomonadati</taxon>
        <taxon>Pseudomonadota</taxon>
        <taxon>Hydrogenophilia</taxon>
        <taxon>Hydrogenophilales</taxon>
        <taxon>Hydrogenophilaceae</taxon>
        <taxon>Hydrogenophilus</taxon>
    </lineage>
</organism>
<dbReference type="Gene3D" id="1.10.10.880">
    <property type="entry name" value="Anti sigma-E protein RseA, N-terminal domain"/>
    <property type="match status" value="1"/>
</dbReference>
<evidence type="ECO:0000259" key="2">
    <source>
        <dbReference type="Pfam" id="PF03872"/>
    </source>
</evidence>
<keyword evidence="4" id="KW-1185">Reference proteome</keyword>
<reference evidence="3 4" key="1">
    <citation type="submission" date="2018-04" db="EMBL/GenBank/DDBJ databases">
        <title>Complete genome sequence of Hydrogenophilus thermoluteolus TH-1.</title>
        <authorList>
            <person name="Arai H."/>
        </authorList>
    </citation>
    <scope>NUCLEOTIDE SEQUENCE [LARGE SCALE GENOMIC DNA]</scope>
    <source>
        <strain evidence="3 4">TH-1</strain>
    </source>
</reference>
<name>A0A2Z6DW09_HYDTE</name>
<dbReference type="OrthoDB" id="8561243at2"/>
<dbReference type="GO" id="GO:0016989">
    <property type="term" value="F:sigma factor antagonist activity"/>
    <property type="evidence" value="ECO:0007669"/>
    <property type="project" value="InterPro"/>
</dbReference>
<evidence type="ECO:0000256" key="1">
    <source>
        <dbReference type="SAM" id="Phobius"/>
    </source>
</evidence>
<dbReference type="InterPro" id="IPR005572">
    <property type="entry name" value="Anti-sigma_E_RseA_N"/>
</dbReference>
<feature type="transmembrane region" description="Helical" evidence="1">
    <location>
        <begin position="106"/>
        <end position="127"/>
    </location>
</feature>
<keyword evidence="1" id="KW-1133">Transmembrane helix</keyword>
<dbReference type="PANTHER" id="PTHR38104">
    <property type="match status" value="1"/>
</dbReference>
<gene>
    <name evidence="3" type="ORF">HPTL_0355</name>
</gene>
<dbReference type="SUPFAM" id="SSF89069">
    <property type="entry name" value="N-terminal, cytoplasmic domain of anti-sigmaE factor RseA"/>
    <property type="match status" value="1"/>
</dbReference>
<accession>A0A2Z6DW09</accession>
<keyword evidence="1" id="KW-0812">Transmembrane</keyword>
<dbReference type="Pfam" id="PF03872">
    <property type="entry name" value="RseA_N"/>
    <property type="match status" value="1"/>
</dbReference>
<feature type="domain" description="Anti sigma-E protein RseA N-terminal" evidence="2">
    <location>
        <begin position="8"/>
        <end position="80"/>
    </location>
</feature>
<dbReference type="EMBL" id="AP018558">
    <property type="protein sequence ID" value="BBD76623.1"/>
    <property type="molecule type" value="Genomic_DNA"/>
</dbReference>
<dbReference type="KEGG" id="htl:HPTL_0355"/>
<dbReference type="PANTHER" id="PTHR38104:SF1">
    <property type="entry name" value="ANTI-SIGMA-E FACTOR RSEA"/>
    <property type="match status" value="1"/>
</dbReference>
<proteinExistence type="predicted"/>
<dbReference type="RefSeq" id="WP_119334445.1">
    <property type="nucleotide sequence ID" value="NZ_AP018558.1"/>
</dbReference>
<dbReference type="InterPro" id="IPR036147">
    <property type="entry name" value="Anti-sigma_E_RseA_N_sf"/>
</dbReference>
<evidence type="ECO:0000313" key="4">
    <source>
        <dbReference type="Proteomes" id="UP000262004"/>
    </source>
</evidence>
<sequence>MDRLNGNEEVLSAWFDDEYAEPATDLDLEAILRDPNTRSTWGTYALIGAALRGEPLATPSDGFVAAVLQRIAEPGSEAPPQRALARLADAAGGDGTTPVTAANDAWWRWSAVAATLVAVVVTGVLALQSPREAGVRVAEREMALRAESVAFAPAAMGGQRRLPTLPMGVRSVVVAADAGVQPVRFTSAPFYMLAHNPAQPMGGVTVRALATPPRVSTNAR</sequence>
<dbReference type="Proteomes" id="UP000262004">
    <property type="component" value="Chromosome"/>
</dbReference>